<evidence type="ECO:0000256" key="7">
    <source>
        <dbReference type="SAM" id="Phobius"/>
    </source>
</evidence>
<dbReference type="GO" id="GO:0004129">
    <property type="term" value="F:cytochrome-c oxidase activity"/>
    <property type="evidence" value="ECO:0007669"/>
    <property type="project" value="InterPro"/>
</dbReference>
<dbReference type="EMBL" id="QNRQ01000015">
    <property type="protein sequence ID" value="RBP35813.1"/>
    <property type="molecule type" value="Genomic_DNA"/>
</dbReference>
<reference evidence="9 10" key="1">
    <citation type="submission" date="2018-06" db="EMBL/GenBank/DDBJ databases">
        <title>Genomic Encyclopedia of Type Strains, Phase IV (KMG-IV): sequencing the most valuable type-strain genomes for metagenomic binning, comparative biology and taxonomic classification.</title>
        <authorList>
            <person name="Goeker M."/>
        </authorList>
    </citation>
    <scope>NUCLEOTIDE SEQUENCE [LARGE SCALE GENOMIC DNA]</scope>
    <source>
        <strain evidence="9 10">DSM 25520</strain>
    </source>
</reference>
<feature type="transmembrane region" description="Helical" evidence="7">
    <location>
        <begin position="187"/>
        <end position="207"/>
    </location>
</feature>
<dbReference type="GO" id="GO:0005886">
    <property type="term" value="C:plasma membrane"/>
    <property type="evidence" value="ECO:0007669"/>
    <property type="project" value="UniProtKB-SubCell"/>
</dbReference>
<evidence type="ECO:0000256" key="3">
    <source>
        <dbReference type="ARBA" id="ARBA00022692"/>
    </source>
</evidence>
<organism evidence="9 10">
    <name type="scientific">Eoetvoesiella caeni</name>
    <dbReference type="NCBI Taxonomy" id="645616"/>
    <lineage>
        <taxon>Bacteria</taxon>
        <taxon>Pseudomonadati</taxon>
        <taxon>Pseudomonadota</taxon>
        <taxon>Betaproteobacteria</taxon>
        <taxon>Burkholderiales</taxon>
        <taxon>Alcaligenaceae</taxon>
        <taxon>Eoetvoesiella</taxon>
    </lineage>
</organism>
<evidence type="ECO:0000256" key="2">
    <source>
        <dbReference type="ARBA" id="ARBA00010581"/>
    </source>
</evidence>
<dbReference type="OrthoDB" id="9810850at2"/>
<feature type="domain" description="Heme-copper oxidase subunit III family profile" evidence="8">
    <location>
        <begin position="1"/>
        <end position="208"/>
    </location>
</feature>
<accession>A0A366H1Q5</accession>
<feature type="transmembrane region" description="Helical" evidence="7">
    <location>
        <begin position="142"/>
        <end position="166"/>
    </location>
</feature>
<dbReference type="Gene3D" id="1.20.120.80">
    <property type="entry name" value="Cytochrome c oxidase, subunit III, four-helix bundle"/>
    <property type="match status" value="1"/>
</dbReference>
<dbReference type="InterPro" id="IPR024791">
    <property type="entry name" value="Cyt_c/ubiquinol_Oxase_su3"/>
</dbReference>
<keyword evidence="4 7" id="KW-1133">Transmembrane helix</keyword>
<dbReference type="PROSITE" id="PS50253">
    <property type="entry name" value="COX3"/>
    <property type="match status" value="1"/>
</dbReference>
<dbReference type="Proteomes" id="UP000253628">
    <property type="component" value="Unassembled WGS sequence"/>
</dbReference>
<evidence type="ECO:0000256" key="4">
    <source>
        <dbReference type="ARBA" id="ARBA00022989"/>
    </source>
</evidence>
<evidence type="ECO:0000313" key="10">
    <source>
        <dbReference type="Proteomes" id="UP000253628"/>
    </source>
</evidence>
<feature type="transmembrane region" description="Helical" evidence="7">
    <location>
        <begin position="62"/>
        <end position="82"/>
    </location>
</feature>
<dbReference type="PANTHER" id="PTHR11403:SF6">
    <property type="entry name" value="NITRIC OXIDE REDUCTASE SUBUNIT E"/>
    <property type="match status" value="1"/>
</dbReference>
<proteinExistence type="inferred from homology"/>
<dbReference type="RefSeq" id="WP_113934922.1">
    <property type="nucleotide sequence ID" value="NZ_JACCEU010000011.1"/>
</dbReference>
<comment type="subcellular location">
    <subcellularLocation>
        <location evidence="6">Cell membrane</location>
        <topology evidence="6">Multi-pass membrane protein</topology>
    </subcellularLocation>
    <subcellularLocation>
        <location evidence="1">Membrane</location>
        <topology evidence="1">Multi-pass membrane protein</topology>
    </subcellularLocation>
</comment>
<dbReference type="AlphaFoldDB" id="A0A366H1Q5"/>
<dbReference type="SUPFAM" id="SSF81452">
    <property type="entry name" value="Cytochrome c oxidase subunit III-like"/>
    <property type="match status" value="1"/>
</dbReference>
<dbReference type="InterPro" id="IPR035973">
    <property type="entry name" value="Cyt_c_oxidase_su3-like_sf"/>
</dbReference>
<evidence type="ECO:0000313" key="9">
    <source>
        <dbReference type="EMBL" id="RBP35813.1"/>
    </source>
</evidence>
<dbReference type="Pfam" id="PF00510">
    <property type="entry name" value="COX3"/>
    <property type="match status" value="1"/>
</dbReference>
<evidence type="ECO:0000259" key="8">
    <source>
        <dbReference type="PROSITE" id="PS50253"/>
    </source>
</evidence>
<dbReference type="InterPro" id="IPR000298">
    <property type="entry name" value="Cyt_c_oxidase-like_su3"/>
</dbReference>
<sequence>MNAQAAERPEAYVDARARLGMWVFLGSEIMFFGPVFFAYLYGRYTWSQAFATASRSTSLLCGTVNTAVLLTSSLGVAIALLLAERGAREQARRALNAVVLLGLAFLLIKGYEYRQDWHEHLVPGPSFHLEGAANQAAAQLFYFVYFFSTLLHALHLIIGIGLVLYCRSYLQREPGHKAVRRLEITGLYWHFVDIIWIFLYPALYLAGRAS</sequence>
<feature type="transmembrane region" description="Helical" evidence="7">
    <location>
        <begin position="21"/>
        <end position="42"/>
    </location>
</feature>
<dbReference type="InterPro" id="IPR013833">
    <property type="entry name" value="Cyt_c_oxidase_su3_a-hlx"/>
</dbReference>
<name>A0A366H1Q5_9BURK</name>
<gene>
    <name evidence="9" type="ORF">DFR37_11587</name>
</gene>
<protein>
    <submittedName>
        <fullName evidence="9">Cytochrome c oxidase subunit 3</fullName>
    </submittedName>
</protein>
<feature type="transmembrane region" description="Helical" evidence="7">
    <location>
        <begin position="94"/>
        <end position="111"/>
    </location>
</feature>
<keyword evidence="10" id="KW-1185">Reference proteome</keyword>
<keyword evidence="3 6" id="KW-0812">Transmembrane</keyword>
<evidence type="ECO:0000256" key="6">
    <source>
        <dbReference type="RuleBase" id="RU003376"/>
    </source>
</evidence>
<comment type="similarity">
    <text evidence="2 6">Belongs to the cytochrome c oxidase subunit 3 family.</text>
</comment>
<dbReference type="PANTHER" id="PTHR11403">
    <property type="entry name" value="CYTOCHROME C OXIDASE SUBUNIT III"/>
    <property type="match status" value="1"/>
</dbReference>
<keyword evidence="5 7" id="KW-0472">Membrane</keyword>
<comment type="caution">
    <text evidence="9">The sequence shown here is derived from an EMBL/GenBank/DDBJ whole genome shotgun (WGS) entry which is preliminary data.</text>
</comment>
<evidence type="ECO:0000256" key="5">
    <source>
        <dbReference type="ARBA" id="ARBA00023136"/>
    </source>
</evidence>
<dbReference type="GO" id="GO:0019646">
    <property type="term" value="P:aerobic electron transport chain"/>
    <property type="evidence" value="ECO:0007669"/>
    <property type="project" value="InterPro"/>
</dbReference>
<evidence type="ECO:0000256" key="1">
    <source>
        <dbReference type="ARBA" id="ARBA00004141"/>
    </source>
</evidence>